<dbReference type="Proteomes" id="UP001497535">
    <property type="component" value="Unassembled WGS sequence"/>
</dbReference>
<keyword evidence="2" id="KW-1185">Reference proteome</keyword>
<dbReference type="EMBL" id="CAVMJV010000019">
    <property type="protein sequence ID" value="CAK5064985.1"/>
    <property type="molecule type" value="Genomic_DNA"/>
</dbReference>
<comment type="caution">
    <text evidence="1">The sequence shown here is derived from an EMBL/GenBank/DDBJ whole genome shotgun (WGS) entry which is preliminary data.</text>
</comment>
<reference evidence="1" key="1">
    <citation type="submission" date="2023-11" db="EMBL/GenBank/DDBJ databases">
        <authorList>
            <person name="Poullet M."/>
        </authorList>
    </citation>
    <scope>NUCLEOTIDE SEQUENCE</scope>
    <source>
        <strain evidence="1">E1834</strain>
    </source>
</reference>
<sequence>MIFKNYILIITLFFIIYIKQEIFTNAVETSTKPIKCGQNEEPQKCGCDGTCKNPNPPCKTKPVCGAQRCLCIQRMVGNRAIERLVRNQNNKCVEEKNCKK</sequence>
<protein>
    <submittedName>
        <fullName evidence="1">Uncharacterized protein</fullName>
    </submittedName>
</protein>
<accession>A0ACB0YVF4</accession>
<gene>
    <name evidence="1" type="ORF">MENTE1834_LOCUS17188</name>
</gene>
<proteinExistence type="predicted"/>
<evidence type="ECO:0000313" key="2">
    <source>
        <dbReference type="Proteomes" id="UP001497535"/>
    </source>
</evidence>
<name>A0ACB0YVF4_MELEN</name>
<evidence type="ECO:0000313" key="1">
    <source>
        <dbReference type="EMBL" id="CAK5064985.1"/>
    </source>
</evidence>
<organism evidence="1 2">
    <name type="scientific">Meloidogyne enterolobii</name>
    <name type="common">Root-knot nematode worm</name>
    <name type="synonym">Meloidogyne mayaguensis</name>
    <dbReference type="NCBI Taxonomy" id="390850"/>
    <lineage>
        <taxon>Eukaryota</taxon>
        <taxon>Metazoa</taxon>
        <taxon>Ecdysozoa</taxon>
        <taxon>Nematoda</taxon>
        <taxon>Chromadorea</taxon>
        <taxon>Rhabditida</taxon>
        <taxon>Tylenchina</taxon>
        <taxon>Tylenchomorpha</taxon>
        <taxon>Tylenchoidea</taxon>
        <taxon>Meloidogynidae</taxon>
        <taxon>Meloidogyninae</taxon>
        <taxon>Meloidogyne</taxon>
    </lineage>
</organism>